<gene>
    <name evidence="1" type="ORF">HGRIS_009294</name>
</gene>
<evidence type="ECO:0000313" key="1">
    <source>
        <dbReference type="EMBL" id="KAL0949214.1"/>
    </source>
</evidence>
<organism evidence="1 2">
    <name type="scientific">Hohenbuehelia grisea</name>
    <dbReference type="NCBI Taxonomy" id="104357"/>
    <lineage>
        <taxon>Eukaryota</taxon>
        <taxon>Fungi</taxon>
        <taxon>Dikarya</taxon>
        <taxon>Basidiomycota</taxon>
        <taxon>Agaricomycotina</taxon>
        <taxon>Agaricomycetes</taxon>
        <taxon>Agaricomycetidae</taxon>
        <taxon>Agaricales</taxon>
        <taxon>Pleurotineae</taxon>
        <taxon>Pleurotaceae</taxon>
        <taxon>Hohenbuehelia</taxon>
    </lineage>
</organism>
<name>A0ABR3J0V1_9AGAR</name>
<proteinExistence type="predicted"/>
<keyword evidence="2" id="KW-1185">Reference proteome</keyword>
<accession>A0ABR3J0V1</accession>
<protein>
    <submittedName>
        <fullName evidence="1">Uncharacterized protein</fullName>
    </submittedName>
</protein>
<comment type="caution">
    <text evidence="1">The sequence shown here is derived from an EMBL/GenBank/DDBJ whole genome shotgun (WGS) entry which is preliminary data.</text>
</comment>
<sequence>MSSEEIIPGDMVTVNHGLYGRTEGLVIGSHVDYVGRQIIEVQLPPGEVYHAWYPTVTRVKRTISYQRPSASRHRTIERRVYW</sequence>
<evidence type="ECO:0000313" key="2">
    <source>
        <dbReference type="Proteomes" id="UP001556367"/>
    </source>
</evidence>
<dbReference type="EMBL" id="JASNQZ010000012">
    <property type="protein sequence ID" value="KAL0949214.1"/>
    <property type="molecule type" value="Genomic_DNA"/>
</dbReference>
<dbReference type="Proteomes" id="UP001556367">
    <property type="component" value="Unassembled WGS sequence"/>
</dbReference>
<reference evidence="2" key="1">
    <citation type="submission" date="2024-06" db="EMBL/GenBank/DDBJ databases">
        <title>Multi-omics analyses provide insights into the biosynthesis of the anticancer antibiotic pleurotin in Hohenbuehelia grisea.</title>
        <authorList>
            <person name="Weaver J.A."/>
            <person name="Alberti F."/>
        </authorList>
    </citation>
    <scope>NUCLEOTIDE SEQUENCE [LARGE SCALE GENOMIC DNA]</scope>
    <source>
        <strain evidence="2">T-177</strain>
    </source>
</reference>